<dbReference type="GO" id="GO:0046872">
    <property type="term" value="F:metal ion binding"/>
    <property type="evidence" value="ECO:0007669"/>
    <property type="project" value="UniProtKB-UniRule"/>
</dbReference>
<dbReference type="RefSeq" id="WP_006855855.1">
    <property type="nucleotide sequence ID" value="NZ_CABIYH010000010.1"/>
</dbReference>
<evidence type="ECO:0000313" key="16">
    <source>
        <dbReference type="EMBL" id="CUN01400.1"/>
    </source>
</evidence>
<dbReference type="GO" id="GO:0034039">
    <property type="term" value="F:8-oxo-7,8-dihydroguanine DNA N-glycosylase activity"/>
    <property type="evidence" value="ECO:0007669"/>
    <property type="project" value="TreeGrafter"/>
</dbReference>
<proteinExistence type="inferred from homology"/>
<dbReference type="InterPro" id="IPR044298">
    <property type="entry name" value="MIG/MutY"/>
</dbReference>
<evidence type="ECO:0000256" key="1">
    <source>
        <dbReference type="ARBA" id="ARBA00000843"/>
    </source>
</evidence>
<dbReference type="AlphaFoldDB" id="A0A173TG54"/>
<evidence type="ECO:0000256" key="3">
    <source>
        <dbReference type="ARBA" id="ARBA00008343"/>
    </source>
</evidence>
<dbReference type="InterPro" id="IPR003265">
    <property type="entry name" value="HhH-GPD_domain"/>
</dbReference>
<dbReference type="FunFam" id="1.10.340.30:FF:000002">
    <property type="entry name" value="Adenine DNA glycosylase"/>
    <property type="match status" value="1"/>
</dbReference>
<sequence>MLKDYDLKQLVSPLLQWFLNHARVLPWREKPTPYRVWVSEIMLQQTRVEAVKPYFERFTTALPDAKALAVCPEDELLKLWEGLGYYNRVRNMQKAAVEVVENYGGQLPADYEKLLKLKGIGHYTAGAVASIAYGIPVPAVDGNVLRVLTRVSADDTDIMKQSFRNEMEKLLEKLMHGADGRNEKNVFPWMEDADDLRAKVYHQNLAGAFNQALMELGATICVPNGAPLCTECPWKDFCEAKKQELIGQIPVKSKAKPRKIEKKTVLILRDDEKVAIRKRPAKGLLAGLYELPNVEGNMGQEEVLSMVKEMGYAPIRIQPLGEAKHIFSHIEWHMTGYAVRVEEPEMHPQVQCEKNRADGLLFVEAEDAKEKYAIPSAFAAYAKYMNILLGNEKKA</sequence>
<dbReference type="SUPFAM" id="SSF48150">
    <property type="entry name" value="DNA-glycosylase"/>
    <property type="match status" value="1"/>
</dbReference>
<evidence type="ECO:0000313" key="17">
    <source>
        <dbReference type="Proteomes" id="UP000095350"/>
    </source>
</evidence>
<keyword evidence="7" id="KW-0479">Metal-binding</keyword>
<dbReference type="EMBL" id="CYXZ01000010">
    <property type="protein sequence ID" value="CUN01400.1"/>
    <property type="molecule type" value="Genomic_DNA"/>
</dbReference>
<dbReference type="EC" id="3.2.2.31" evidence="4 14"/>
<comment type="cofactor">
    <cofactor evidence="14">
        <name>[4Fe-4S] cluster</name>
        <dbReference type="ChEBI" id="CHEBI:49883"/>
    </cofactor>
    <text evidence="14">Binds 1 [4Fe-4S] cluster.</text>
</comment>
<dbReference type="GO" id="GO:0006298">
    <property type="term" value="P:mismatch repair"/>
    <property type="evidence" value="ECO:0007669"/>
    <property type="project" value="TreeGrafter"/>
</dbReference>
<organism evidence="16 17">
    <name type="scientific">Roseburia intestinalis</name>
    <dbReference type="NCBI Taxonomy" id="166486"/>
    <lineage>
        <taxon>Bacteria</taxon>
        <taxon>Bacillati</taxon>
        <taxon>Bacillota</taxon>
        <taxon>Clostridia</taxon>
        <taxon>Lachnospirales</taxon>
        <taxon>Lachnospiraceae</taxon>
        <taxon>Roseburia</taxon>
    </lineage>
</organism>
<evidence type="ECO:0000256" key="13">
    <source>
        <dbReference type="ARBA" id="ARBA00023295"/>
    </source>
</evidence>
<dbReference type="GeneID" id="61434426"/>
<dbReference type="InterPro" id="IPR023170">
    <property type="entry name" value="HhH_base_excis_C"/>
</dbReference>
<reference evidence="16 17" key="1">
    <citation type="submission" date="2015-09" db="EMBL/GenBank/DDBJ databases">
        <authorList>
            <consortium name="Pathogen Informatics"/>
        </authorList>
    </citation>
    <scope>NUCLEOTIDE SEQUENCE [LARGE SCALE GENOMIC DNA]</scope>
    <source>
        <strain evidence="16 17">2789STDY5834960</strain>
    </source>
</reference>
<dbReference type="InterPro" id="IPR015797">
    <property type="entry name" value="NUDIX_hydrolase-like_dom_sf"/>
</dbReference>
<evidence type="ECO:0000256" key="9">
    <source>
        <dbReference type="ARBA" id="ARBA00022801"/>
    </source>
</evidence>
<dbReference type="GO" id="GO:0035485">
    <property type="term" value="F:adenine/guanine mispair binding"/>
    <property type="evidence" value="ECO:0007669"/>
    <property type="project" value="TreeGrafter"/>
</dbReference>
<keyword evidence="12" id="KW-0234">DNA repair</keyword>
<dbReference type="InterPro" id="IPR029119">
    <property type="entry name" value="MutY_C"/>
</dbReference>
<name>A0A173TG54_9FIRM</name>
<dbReference type="InterPro" id="IPR000445">
    <property type="entry name" value="HhH_motif"/>
</dbReference>
<dbReference type="CDD" id="cd00056">
    <property type="entry name" value="ENDO3c"/>
    <property type="match status" value="1"/>
</dbReference>
<dbReference type="Gene3D" id="3.90.79.10">
    <property type="entry name" value="Nucleoside Triphosphate Pyrophosphohydrolase"/>
    <property type="match status" value="1"/>
</dbReference>
<keyword evidence="8 14" id="KW-0227">DNA damage</keyword>
<protein>
    <recommendedName>
        <fullName evidence="5 14">Adenine DNA glycosylase</fullName>
        <ecNumber evidence="4 14">3.2.2.31</ecNumber>
    </recommendedName>
</protein>
<dbReference type="GO" id="GO:0006284">
    <property type="term" value="P:base-excision repair"/>
    <property type="evidence" value="ECO:0007669"/>
    <property type="project" value="UniProtKB-UniRule"/>
</dbReference>
<dbReference type="Pfam" id="PF00633">
    <property type="entry name" value="HHH"/>
    <property type="match status" value="1"/>
</dbReference>
<keyword evidence="9 16" id="KW-0378">Hydrolase</keyword>
<keyword evidence="11" id="KW-0411">Iron-sulfur</keyword>
<dbReference type="GO" id="GO:0032357">
    <property type="term" value="F:oxidized purine DNA binding"/>
    <property type="evidence" value="ECO:0007669"/>
    <property type="project" value="TreeGrafter"/>
</dbReference>
<evidence type="ECO:0000256" key="8">
    <source>
        <dbReference type="ARBA" id="ARBA00022763"/>
    </source>
</evidence>
<evidence type="ECO:0000256" key="14">
    <source>
        <dbReference type="RuleBase" id="RU365096"/>
    </source>
</evidence>
<evidence type="ECO:0000256" key="12">
    <source>
        <dbReference type="ARBA" id="ARBA00023204"/>
    </source>
</evidence>
<dbReference type="Proteomes" id="UP000095350">
    <property type="component" value="Unassembled WGS sequence"/>
</dbReference>
<dbReference type="Pfam" id="PF14815">
    <property type="entry name" value="NUDIX_4"/>
    <property type="match status" value="1"/>
</dbReference>
<keyword evidence="10 14" id="KW-0408">Iron</keyword>
<dbReference type="Gene3D" id="1.10.340.30">
    <property type="entry name" value="Hypothetical protein, domain 2"/>
    <property type="match status" value="1"/>
</dbReference>
<comment type="similarity">
    <text evidence="3 14">Belongs to the Nth/MutY family.</text>
</comment>
<dbReference type="STRING" id="166486.ERS852572_01507"/>
<dbReference type="CDD" id="cd03431">
    <property type="entry name" value="NUDIX_DNA_Glycosylase_C-MutY"/>
    <property type="match status" value="1"/>
</dbReference>
<evidence type="ECO:0000256" key="10">
    <source>
        <dbReference type="ARBA" id="ARBA00023004"/>
    </source>
</evidence>
<comment type="function">
    <text evidence="2">Adenine glycosylase active on G-A mispairs. MutY also corrects error-prone DNA synthesis past GO lesions which are due to the oxidatively damaged form of guanine: 7,8-dihydro-8-oxoguanine (8-oxo-dGTP).</text>
</comment>
<evidence type="ECO:0000256" key="7">
    <source>
        <dbReference type="ARBA" id="ARBA00022723"/>
    </source>
</evidence>
<evidence type="ECO:0000256" key="6">
    <source>
        <dbReference type="ARBA" id="ARBA00022485"/>
    </source>
</evidence>
<evidence type="ECO:0000259" key="15">
    <source>
        <dbReference type="SMART" id="SM00478"/>
    </source>
</evidence>
<dbReference type="SUPFAM" id="SSF55811">
    <property type="entry name" value="Nudix"/>
    <property type="match status" value="1"/>
</dbReference>
<gene>
    <name evidence="16" type="primary">mutY</name>
    <name evidence="16" type="ORF">ERS852572_01507</name>
</gene>
<dbReference type="Gene3D" id="1.10.1670.10">
    <property type="entry name" value="Helix-hairpin-Helix base-excision DNA repair enzymes (C-terminal)"/>
    <property type="match status" value="1"/>
</dbReference>
<dbReference type="PaxDb" id="166486-ERS852572_01507"/>
<feature type="domain" description="HhH-GPD" evidence="15">
    <location>
        <begin position="42"/>
        <end position="199"/>
    </location>
</feature>
<comment type="catalytic activity">
    <reaction evidence="1 14">
        <text>Hydrolyzes free adenine bases from 7,8-dihydro-8-oxoguanine:adenine mismatched double-stranded DNA, leaving an apurinic site.</text>
        <dbReference type="EC" id="3.2.2.31"/>
    </reaction>
</comment>
<dbReference type="PANTHER" id="PTHR42944">
    <property type="entry name" value="ADENINE DNA GLYCOSYLASE"/>
    <property type="match status" value="1"/>
</dbReference>
<keyword evidence="13 14" id="KW-0326">Glycosidase</keyword>
<evidence type="ECO:0000256" key="5">
    <source>
        <dbReference type="ARBA" id="ARBA00022023"/>
    </source>
</evidence>
<dbReference type="GO" id="GO:0051539">
    <property type="term" value="F:4 iron, 4 sulfur cluster binding"/>
    <property type="evidence" value="ECO:0007669"/>
    <property type="project" value="UniProtKB-UniRule"/>
</dbReference>
<evidence type="ECO:0000256" key="2">
    <source>
        <dbReference type="ARBA" id="ARBA00002933"/>
    </source>
</evidence>
<dbReference type="PANTHER" id="PTHR42944:SF1">
    <property type="entry name" value="ADENINE DNA GLYCOSYLASE"/>
    <property type="match status" value="1"/>
</dbReference>
<evidence type="ECO:0000256" key="4">
    <source>
        <dbReference type="ARBA" id="ARBA00012045"/>
    </source>
</evidence>
<dbReference type="GO" id="GO:0000701">
    <property type="term" value="F:purine-specific mismatch base pair DNA N-glycosylase activity"/>
    <property type="evidence" value="ECO:0007669"/>
    <property type="project" value="UniProtKB-EC"/>
</dbReference>
<accession>A0A173TG54</accession>
<dbReference type="SMART" id="SM00478">
    <property type="entry name" value="ENDO3c"/>
    <property type="match status" value="1"/>
</dbReference>
<dbReference type="InterPro" id="IPR011257">
    <property type="entry name" value="DNA_glycosylase"/>
</dbReference>
<dbReference type="Pfam" id="PF00730">
    <property type="entry name" value="HhH-GPD"/>
    <property type="match status" value="1"/>
</dbReference>
<keyword evidence="6" id="KW-0004">4Fe-4S</keyword>
<evidence type="ECO:0000256" key="11">
    <source>
        <dbReference type="ARBA" id="ARBA00023014"/>
    </source>
</evidence>